<reference evidence="6 7" key="1">
    <citation type="submission" date="2020-05" db="EMBL/GenBank/DDBJ databases">
        <title>FDA dAtabase for Regulatory Grade micrObial Sequences (FDA-ARGOS): Supporting development and validation of Infectious Disease Dx tests.</title>
        <authorList>
            <person name="Pederson C."/>
            <person name="Tallon L."/>
            <person name="Sadzewicz L."/>
            <person name="Zhao X."/>
            <person name="Vavikolanu K."/>
            <person name="Mehta A."/>
            <person name="Aluvathingal J."/>
            <person name="Nadendla S."/>
            <person name="Myers T."/>
            <person name="Yan Y."/>
            <person name="Sichtig H."/>
        </authorList>
    </citation>
    <scope>NUCLEOTIDE SEQUENCE [LARGE SCALE GENOMIC DNA]</scope>
    <source>
        <strain evidence="6 7">FDAARGOS_764</strain>
    </source>
</reference>
<dbReference type="RefSeq" id="WP_002841345.1">
    <property type="nucleotide sequence ID" value="NZ_CABKMR010000001.1"/>
</dbReference>
<dbReference type="AlphaFoldDB" id="A0A133N2V9"/>
<evidence type="ECO:0000313" key="6">
    <source>
        <dbReference type="EMBL" id="QKH79562.1"/>
    </source>
</evidence>
<evidence type="ECO:0000256" key="3">
    <source>
        <dbReference type="ARBA" id="ARBA00022692"/>
    </source>
</evidence>
<dbReference type="InterPro" id="IPR003740">
    <property type="entry name" value="YitT"/>
</dbReference>
<comment type="subcellular location">
    <subcellularLocation>
        <location evidence="1">Cell membrane</location>
        <topology evidence="1">Multi-pass membrane protein</topology>
    </subcellularLocation>
</comment>
<dbReference type="InterPro" id="IPR019264">
    <property type="entry name" value="DUF2179"/>
</dbReference>
<keyword evidence="5" id="KW-0472">Membrane</keyword>
<sequence length="290" mass="31694">MIDLDALERRNKRKSVIMMAVGVILIALGIHFFLAPNKLSLGGAAGMAIVIGNFVPISTGPILIIINTILFIVGFIMLGKAFGLKTIICSLGLSLLVWILDIVFPMEKPLFDGKMIQLIAAVMIYGSGVGIVLNNYASTGGSDIFAKILNKYLGIELGKGCLIVDFLITLSAWYAYGTEIAIYSLVGTVLNGLIIDFTINGMNTSKLCTITTSKPDEVCKFLVDKLTRSANIYTAKGAYSGLEKEIVQTVVSNRDFIMLKKYIQEIDPLAFVIVCNASETYGWRWRNIIE</sequence>
<dbReference type="PANTHER" id="PTHR33545:SF9">
    <property type="entry name" value="UPF0750 MEMBRANE PROTEIN YITE"/>
    <property type="match status" value="1"/>
</dbReference>
<keyword evidence="4" id="KW-1133">Transmembrane helix</keyword>
<gene>
    <name evidence="6" type="ORF">FOC70_03965</name>
</gene>
<dbReference type="CDD" id="cd16380">
    <property type="entry name" value="YitT_C"/>
    <property type="match status" value="1"/>
</dbReference>
<dbReference type="GO" id="GO:0005886">
    <property type="term" value="C:plasma membrane"/>
    <property type="evidence" value="ECO:0007669"/>
    <property type="project" value="UniProtKB-SubCell"/>
</dbReference>
<evidence type="ECO:0000256" key="1">
    <source>
        <dbReference type="ARBA" id="ARBA00004651"/>
    </source>
</evidence>
<keyword evidence="3" id="KW-0812">Transmembrane</keyword>
<evidence type="ECO:0000256" key="5">
    <source>
        <dbReference type="ARBA" id="ARBA00023136"/>
    </source>
</evidence>
<name>A0A133N2V9_FINMA</name>
<dbReference type="InterPro" id="IPR051461">
    <property type="entry name" value="UPF0750_membrane"/>
</dbReference>
<organism evidence="6 7">
    <name type="scientific">Finegoldia magna</name>
    <name type="common">Peptostreptococcus magnus</name>
    <dbReference type="NCBI Taxonomy" id="1260"/>
    <lineage>
        <taxon>Bacteria</taxon>
        <taxon>Bacillati</taxon>
        <taxon>Bacillota</taxon>
        <taxon>Tissierellia</taxon>
        <taxon>Tissierellales</taxon>
        <taxon>Peptoniphilaceae</taxon>
        <taxon>Finegoldia</taxon>
    </lineage>
</organism>
<evidence type="ECO:0000256" key="4">
    <source>
        <dbReference type="ARBA" id="ARBA00022989"/>
    </source>
</evidence>
<dbReference type="EMBL" id="CP054000">
    <property type="protein sequence ID" value="QKH79562.1"/>
    <property type="molecule type" value="Genomic_DNA"/>
</dbReference>
<dbReference type="Gene3D" id="3.30.70.120">
    <property type="match status" value="1"/>
</dbReference>
<dbReference type="Pfam" id="PF10035">
    <property type="entry name" value="DUF2179"/>
    <property type="match status" value="1"/>
</dbReference>
<evidence type="ECO:0000256" key="2">
    <source>
        <dbReference type="ARBA" id="ARBA00022475"/>
    </source>
</evidence>
<dbReference type="Proteomes" id="UP000502899">
    <property type="component" value="Chromosome"/>
</dbReference>
<dbReference type="PIRSF" id="PIRSF006483">
    <property type="entry name" value="Membrane_protein_YitT"/>
    <property type="match status" value="1"/>
</dbReference>
<dbReference type="OMA" id="PFYYLAF"/>
<accession>A0A133N2V9</accession>
<protein>
    <submittedName>
        <fullName evidence="6">YitT family protein</fullName>
    </submittedName>
</protein>
<dbReference type="Pfam" id="PF02588">
    <property type="entry name" value="YitT_membrane"/>
    <property type="match status" value="1"/>
</dbReference>
<evidence type="ECO:0000313" key="7">
    <source>
        <dbReference type="Proteomes" id="UP000502899"/>
    </source>
</evidence>
<dbReference type="InterPro" id="IPR015867">
    <property type="entry name" value="N-reg_PII/ATP_PRibTrfase_C"/>
</dbReference>
<dbReference type="PANTHER" id="PTHR33545">
    <property type="entry name" value="UPF0750 MEMBRANE PROTEIN YITT-RELATED"/>
    <property type="match status" value="1"/>
</dbReference>
<keyword evidence="2" id="KW-1003">Cell membrane</keyword>
<proteinExistence type="predicted"/>